<sequence>MYTSVYKNITTTPMFVVQSILSVIFIIIY</sequence>
<protein>
    <submittedName>
        <fullName evidence="2">Uncharacterized protein</fullName>
    </submittedName>
</protein>
<reference evidence="2" key="2">
    <citation type="journal article" date="2015" name="Fish Shellfish Immunol.">
        <title>Early steps in the European eel (Anguilla anguilla)-Vibrio vulnificus interaction in the gills: Role of the RtxA13 toxin.</title>
        <authorList>
            <person name="Callol A."/>
            <person name="Pajuelo D."/>
            <person name="Ebbesson L."/>
            <person name="Teles M."/>
            <person name="MacKenzie S."/>
            <person name="Amaro C."/>
        </authorList>
    </citation>
    <scope>NUCLEOTIDE SEQUENCE</scope>
</reference>
<keyword evidence="1" id="KW-1133">Transmembrane helix</keyword>
<keyword evidence="1" id="KW-0812">Transmembrane</keyword>
<feature type="transmembrane region" description="Helical" evidence="1">
    <location>
        <begin position="12"/>
        <end position="28"/>
    </location>
</feature>
<dbReference type="EMBL" id="GBXM01033700">
    <property type="protein sequence ID" value="JAH74877.1"/>
    <property type="molecule type" value="Transcribed_RNA"/>
</dbReference>
<accession>A0A0E9VQI4</accession>
<proteinExistence type="predicted"/>
<dbReference type="AlphaFoldDB" id="A0A0E9VQI4"/>
<evidence type="ECO:0000313" key="2">
    <source>
        <dbReference type="EMBL" id="JAH80349.1"/>
    </source>
</evidence>
<name>A0A0E9VQI4_ANGAN</name>
<dbReference type="EMBL" id="GBXM01028228">
    <property type="protein sequence ID" value="JAH80349.1"/>
    <property type="molecule type" value="Transcribed_RNA"/>
</dbReference>
<evidence type="ECO:0000256" key="1">
    <source>
        <dbReference type="SAM" id="Phobius"/>
    </source>
</evidence>
<organism evidence="2">
    <name type="scientific">Anguilla anguilla</name>
    <name type="common">European freshwater eel</name>
    <name type="synonym">Muraena anguilla</name>
    <dbReference type="NCBI Taxonomy" id="7936"/>
    <lineage>
        <taxon>Eukaryota</taxon>
        <taxon>Metazoa</taxon>
        <taxon>Chordata</taxon>
        <taxon>Craniata</taxon>
        <taxon>Vertebrata</taxon>
        <taxon>Euteleostomi</taxon>
        <taxon>Actinopterygii</taxon>
        <taxon>Neopterygii</taxon>
        <taxon>Teleostei</taxon>
        <taxon>Anguilliformes</taxon>
        <taxon>Anguillidae</taxon>
        <taxon>Anguilla</taxon>
    </lineage>
</organism>
<keyword evidence="1" id="KW-0472">Membrane</keyword>
<reference evidence="2" key="1">
    <citation type="submission" date="2014-11" db="EMBL/GenBank/DDBJ databases">
        <authorList>
            <person name="Amaro Gonzalez C."/>
        </authorList>
    </citation>
    <scope>NUCLEOTIDE SEQUENCE</scope>
</reference>